<dbReference type="Gene3D" id="1.10.3210.10">
    <property type="entry name" value="Hypothetical protein af1432"/>
    <property type="match status" value="1"/>
</dbReference>
<dbReference type="PANTHER" id="PTHR11845:SF13">
    <property type="entry name" value="5'-DEOXYNUCLEOTIDASE HDDC2"/>
    <property type="match status" value="1"/>
</dbReference>
<keyword evidence="1" id="KW-0479">Metal-binding</keyword>
<gene>
    <name evidence="4" type="ORF">GU920_13540</name>
</gene>
<dbReference type="EMBL" id="JAAATW010000003">
    <property type="protein sequence ID" value="NBE08560.1"/>
    <property type="molecule type" value="Genomic_DNA"/>
</dbReference>
<dbReference type="Proteomes" id="UP001517376">
    <property type="component" value="Unassembled WGS sequence"/>
</dbReference>
<evidence type="ECO:0000256" key="1">
    <source>
        <dbReference type="ARBA" id="ARBA00022723"/>
    </source>
</evidence>
<organism evidence="4 5">
    <name type="scientific">Paragemmobacter ruber</name>
    <dbReference type="NCBI Taxonomy" id="1985673"/>
    <lineage>
        <taxon>Bacteria</taxon>
        <taxon>Pseudomonadati</taxon>
        <taxon>Pseudomonadota</taxon>
        <taxon>Alphaproteobacteria</taxon>
        <taxon>Rhodobacterales</taxon>
        <taxon>Paracoccaceae</taxon>
        <taxon>Paragemmobacter</taxon>
    </lineage>
</organism>
<protein>
    <submittedName>
        <fullName evidence="4">HD domain-containing protein</fullName>
    </submittedName>
</protein>
<proteinExistence type="predicted"/>
<keyword evidence="2" id="KW-0378">Hydrolase</keyword>
<dbReference type="SUPFAM" id="SSF109604">
    <property type="entry name" value="HD-domain/PDEase-like"/>
    <property type="match status" value="1"/>
</dbReference>
<evidence type="ECO:0000256" key="2">
    <source>
        <dbReference type="ARBA" id="ARBA00022801"/>
    </source>
</evidence>
<accession>A0ABW9Y7T4</accession>
<name>A0ABW9Y7T4_9RHOB</name>
<evidence type="ECO:0000259" key="3">
    <source>
        <dbReference type="Pfam" id="PF13023"/>
    </source>
</evidence>
<dbReference type="InterPro" id="IPR006674">
    <property type="entry name" value="HD_domain"/>
</dbReference>
<dbReference type="InterPro" id="IPR039356">
    <property type="entry name" value="YfbR/HDDC2"/>
</dbReference>
<dbReference type="RefSeq" id="WP_161767622.1">
    <property type="nucleotide sequence ID" value="NZ_JAAATW010000003.1"/>
</dbReference>
<comment type="caution">
    <text evidence="4">The sequence shown here is derived from an EMBL/GenBank/DDBJ whole genome shotgun (WGS) entry which is preliminary data.</text>
</comment>
<dbReference type="PANTHER" id="PTHR11845">
    <property type="entry name" value="5'-DEOXYNUCLEOTIDASE HDDC2"/>
    <property type="match status" value="1"/>
</dbReference>
<evidence type="ECO:0000313" key="4">
    <source>
        <dbReference type="EMBL" id="NBE08560.1"/>
    </source>
</evidence>
<keyword evidence="5" id="KW-1185">Reference proteome</keyword>
<evidence type="ECO:0000313" key="5">
    <source>
        <dbReference type="Proteomes" id="UP001517376"/>
    </source>
</evidence>
<sequence>MSPDDRLAAQFAFLNEADRLKSVLRATTLCDGSRAENSGEHSWHLALYALTLADQAEPGVDINRVIRMLLLHDLVEIDVGDVPIHSMGGTAHASTATQEAESRAADRIFGLLPPDLARDFRALWDEFEAAQTPDARFAKSLDRVQPVMANLQSGGGTWITYNVTLDQLDTRVGEKISRGAPRLWDWVRAQARHFFA</sequence>
<dbReference type="Pfam" id="PF13023">
    <property type="entry name" value="HD_3"/>
    <property type="match status" value="1"/>
</dbReference>
<reference evidence="5" key="1">
    <citation type="submission" date="2020-01" db="EMBL/GenBank/DDBJ databases">
        <title>Sphingomonas sp. strain CSW-10.</title>
        <authorList>
            <person name="Chen W.-M."/>
        </authorList>
    </citation>
    <scope>NUCLEOTIDE SEQUENCE [LARGE SCALE GENOMIC DNA]</scope>
    <source>
        <strain evidence="5">CCP-1</strain>
    </source>
</reference>
<feature type="domain" description="HD" evidence="3">
    <location>
        <begin position="17"/>
        <end position="184"/>
    </location>
</feature>